<dbReference type="EMBL" id="UOGB01000121">
    <property type="protein sequence ID" value="VAX18770.1"/>
    <property type="molecule type" value="Genomic_DNA"/>
</dbReference>
<dbReference type="AlphaFoldDB" id="A0A3B1C7C6"/>
<name>A0A3B1C7C6_9ZZZZ</name>
<evidence type="ECO:0000313" key="1">
    <source>
        <dbReference type="EMBL" id="VAX18770.1"/>
    </source>
</evidence>
<protein>
    <submittedName>
        <fullName evidence="1">Uncharacterized protein</fullName>
    </submittedName>
</protein>
<proteinExistence type="predicted"/>
<gene>
    <name evidence="1" type="ORF">MNBD_NITROSPINAE03-842</name>
</gene>
<organism evidence="1">
    <name type="scientific">hydrothermal vent metagenome</name>
    <dbReference type="NCBI Taxonomy" id="652676"/>
    <lineage>
        <taxon>unclassified sequences</taxon>
        <taxon>metagenomes</taxon>
        <taxon>ecological metagenomes</taxon>
    </lineage>
</organism>
<sequence>DREMGGAEAFINRGIKYTPIFTISEIRDSQAPTKSPALDLHDK</sequence>
<accession>A0A3B1C7C6</accession>
<feature type="non-terminal residue" evidence="1">
    <location>
        <position position="1"/>
    </location>
</feature>
<reference evidence="1" key="1">
    <citation type="submission" date="2018-06" db="EMBL/GenBank/DDBJ databases">
        <authorList>
            <person name="Zhirakovskaya E."/>
        </authorList>
    </citation>
    <scope>NUCLEOTIDE SEQUENCE</scope>
</reference>